<organism evidence="1">
    <name type="scientific">uncultured Rubrobacteraceae bacterium</name>
    <dbReference type="NCBI Taxonomy" id="349277"/>
    <lineage>
        <taxon>Bacteria</taxon>
        <taxon>Bacillati</taxon>
        <taxon>Actinomycetota</taxon>
        <taxon>Rubrobacteria</taxon>
        <taxon>Rubrobacterales</taxon>
        <taxon>Rubrobacteraceae</taxon>
        <taxon>environmental samples</taxon>
    </lineage>
</organism>
<accession>A0A6J4P6K8</accession>
<evidence type="ECO:0000313" key="1">
    <source>
        <dbReference type="EMBL" id="CAA9407274.1"/>
    </source>
</evidence>
<sequence length="54" mass="6115">MPASTKWIALGIPFEITRTEIDAPTPEDLDEQEKLKTMRRARGVFGQSRGGKRQ</sequence>
<dbReference type="EMBL" id="CADCUW010000201">
    <property type="protein sequence ID" value="CAA9407274.1"/>
    <property type="molecule type" value="Genomic_DNA"/>
</dbReference>
<name>A0A6J4P6K8_9ACTN</name>
<reference evidence="1" key="1">
    <citation type="submission" date="2020-02" db="EMBL/GenBank/DDBJ databases">
        <authorList>
            <person name="Meier V. D."/>
        </authorList>
    </citation>
    <scope>NUCLEOTIDE SEQUENCE</scope>
    <source>
        <strain evidence="1">AVDCRST_MAG01</strain>
    </source>
</reference>
<protein>
    <submittedName>
        <fullName evidence="1">Uncharacterized protein</fullName>
    </submittedName>
</protein>
<proteinExistence type="predicted"/>
<dbReference type="AlphaFoldDB" id="A0A6J4P6K8"/>
<gene>
    <name evidence="1" type="ORF">AVDCRST_MAG01-01-1401</name>
</gene>